<dbReference type="OrthoDB" id="5919678at2759"/>
<keyword evidence="2" id="KW-1185">Reference proteome</keyword>
<gene>
    <name evidence="1" type="ORF">T01_14774</name>
</gene>
<protein>
    <submittedName>
        <fullName evidence="1">Uncharacterized protein</fullName>
    </submittedName>
</protein>
<dbReference type="InParanoid" id="A0A0V1AQS6"/>
<organism evidence="1 2">
    <name type="scientific">Trichinella spiralis</name>
    <name type="common">Trichina worm</name>
    <dbReference type="NCBI Taxonomy" id="6334"/>
    <lineage>
        <taxon>Eukaryota</taxon>
        <taxon>Metazoa</taxon>
        <taxon>Ecdysozoa</taxon>
        <taxon>Nematoda</taxon>
        <taxon>Enoplea</taxon>
        <taxon>Dorylaimia</taxon>
        <taxon>Trichinellida</taxon>
        <taxon>Trichinellidae</taxon>
        <taxon>Trichinella</taxon>
    </lineage>
</organism>
<evidence type="ECO:0000313" key="1">
    <source>
        <dbReference type="EMBL" id="KRY27170.1"/>
    </source>
</evidence>
<name>A0A0V1AQS6_TRISP</name>
<dbReference type="AlphaFoldDB" id="A0A0V1AQS6"/>
<comment type="caution">
    <text evidence="1">The sequence shown here is derived from an EMBL/GenBank/DDBJ whole genome shotgun (WGS) entry which is preliminary data.</text>
</comment>
<proteinExistence type="predicted"/>
<dbReference type="EMBL" id="JYDH01000277">
    <property type="protein sequence ID" value="KRY27170.1"/>
    <property type="molecule type" value="Genomic_DNA"/>
</dbReference>
<evidence type="ECO:0000313" key="2">
    <source>
        <dbReference type="Proteomes" id="UP000054776"/>
    </source>
</evidence>
<accession>A0A0V1AQS6</accession>
<sequence length="108" mass="12182">MVLLPVTISVINVRDSSSRPCMRSALVMEVWLTVSKALARSMLTMFSSLPQLCASLMTVISVDVLSKAPSVPDRKAFRRGWRERESSNRLLTILRKSRYKQEATVIGR</sequence>
<reference evidence="1 2" key="1">
    <citation type="submission" date="2015-01" db="EMBL/GenBank/DDBJ databases">
        <title>Evolution of Trichinella species and genotypes.</title>
        <authorList>
            <person name="Korhonen P.K."/>
            <person name="Edoardo P."/>
            <person name="Giuseppe L.R."/>
            <person name="Gasser R.B."/>
        </authorList>
    </citation>
    <scope>NUCLEOTIDE SEQUENCE [LARGE SCALE GENOMIC DNA]</scope>
    <source>
        <strain evidence="1">ISS3</strain>
    </source>
</reference>
<dbReference type="Proteomes" id="UP000054776">
    <property type="component" value="Unassembled WGS sequence"/>
</dbReference>